<organism evidence="2 3">
    <name type="scientific">Azospirillum argentinense</name>
    <dbReference type="NCBI Taxonomy" id="2970906"/>
    <lineage>
        <taxon>Bacteria</taxon>
        <taxon>Pseudomonadati</taxon>
        <taxon>Pseudomonadota</taxon>
        <taxon>Alphaproteobacteria</taxon>
        <taxon>Rhodospirillales</taxon>
        <taxon>Azospirillaceae</taxon>
        <taxon>Azospirillum</taxon>
    </lineage>
</organism>
<evidence type="ECO:0000313" key="2">
    <source>
        <dbReference type="EMBL" id="QCN99504.1"/>
    </source>
</evidence>
<dbReference type="KEGG" id="aare:D3093_28565"/>
<keyword evidence="2" id="KW-0614">Plasmid</keyword>
<gene>
    <name evidence="2" type="ORF">D3093_28565</name>
</gene>
<dbReference type="EMBL" id="CP032324">
    <property type="protein sequence ID" value="QCN99504.1"/>
    <property type="molecule type" value="Genomic_DNA"/>
</dbReference>
<dbReference type="Proteomes" id="UP000298595">
    <property type="component" value="Plasmid p3"/>
</dbReference>
<sequence>MPHCSMASSSSSASAIKRPCCFQHGQYPRGSHIMRSNNPPDTKGDEPCVRRMMPESSPGRNKES</sequence>
<name>A0A4D8PQF0_9PROT</name>
<geneLocation type="plasmid" evidence="2 3">
    <name>p3</name>
</geneLocation>
<evidence type="ECO:0000256" key="1">
    <source>
        <dbReference type="SAM" id="MobiDB-lite"/>
    </source>
</evidence>
<feature type="compositionally biased region" description="Basic and acidic residues" evidence="1">
    <location>
        <begin position="42"/>
        <end position="53"/>
    </location>
</feature>
<accession>A0A4D8PQF0</accession>
<evidence type="ECO:0000313" key="3">
    <source>
        <dbReference type="Proteomes" id="UP000298595"/>
    </source>
</evidence>
<protein>
    <submittedName>
        <fullName evidence="2">Uncharacterized protein</fullName>
    </submittedName>
</protein>
<reference evidence="2 3" key="1">
    <citation type="submission" date="2018-09" db="EMBL/GenBank/DDBJ databases">
        <title>Whole genome based analysis of evolution and adaptive divergence in Indian and Brazilian strains of Azospirillum brasilense.</title>
        <authorList>
            <person name="Singh C."/>
            <person name="Tripathi A.K."/>
        </authorList>
    </citation>
    <scope>NUCLEOTIDE SEQUENCE [LARGE SCALE GENOMIC DNA]</scope>
    <source>
        <strain evidence="2 3">MTCC4035</strain>
        <plasmid evidence="2 3">p3</plasmid>
    </source>
</reference>
<feature type="region of interest" description="Disordered" evidence="1">
    <location>
        <begin position="27"/>
        <end position="64"/>
    </location>
</feature>
<proteinExistence type="predicted"/>
<dbReference type="AlphaFoldDB" id="A0A4D8PQF0"/>